<protein>
    <submittedName>
        <fullName evidence="10">Acyl-CoA dehydrogenase</fullName>
    </submittedName>
</protein>
<dbReference type="Gene3D" id="1.20.140.10">
    <property type="entry name" value="Butyryl-CoA Dehydrogenase, subunit A, domain 3"/>
    <property type="match status" value="1"/>
</dbReference>
<evidence type="ECO:0000256" key="6">
    <source>
        <dbReference type="RuleBase" id="RU362125"/>
    </source>
</evidence>
<evidence type="ECO:0000256" key="3">
    <source>
        <dbReference type="ARBA" id="ARBA00022630"/>
    </source>
</evidence>
<dbReference type="Gene3D" id="2.40.110.10">
    <property type="entry name" value="Butyryl-CoA Dehydrogenase, subunit A, domain 2"/>
    <property type="match status" value="1"/>
</dbReference>
<comment type="cofactor">
    <cofactor evidence="1 6">
        <name>FAD</name>
        <dbReference type="ChEBI" id="CHEBI:57692"/>
    </cofactor>
</comment>
<dbReference type="SUPFAM" id="SSF47203">
    <property type="entry name" value="Acyl-CoA dehydrogenase C-terminal domain-like"/>
    <property type="match status" value="1"/>
</dbReference>
<dbReference type="InterPro" id="IPR013786">
    <property type="entry name" value="AcylCoA_DH/ox_N"/>
</dbReference>
<dbReference type="Gene3D" id="1.10.540.10">
    <property type="entry name" value="Acyl-CoA dehydrogenase/oxidase, N-terminal domain"/>
    <property type="match status" value="1"/>
</dbReference>
<dbReference type="InterPro" id="IPR036250">
    <property type="entry name" value="AcylCo_DH-like_C"/>
</dbReference>
<evidence type="ECO:0000256" key="1">
    <source>
        <dbReference type="ARBA" id="ARBA00001974"/>
    </source>
</evidence>
<evidence type="ECO:0000256" key="4">
    <source>
        <dbReference type="ARBA" id="ARBA00022827"/>
    </source>
</evidence>
<dbReference type="eggNOG" id="COG1960">
    <property type="taxonomic scope" value="Bacteria"/>
</dbReference>
<evidence type="ECO:0000259" key="9">
    <source>
        <dbReference type="Pfam" id="PF02771"/>
    </source>
</evidence>
<evidence type="ECO:0000259" key="8">
    <source>
        <dbReference type="Pfam" id="PF02770"/>
    </source>
</evidence>
<dbReference type="Pfam" id="PF02771">
    <property type="entry name" value="Acyl-CoA_dh_N"/>
    <property type="match status" value="1"/>
</dbReference>
<dbReference type="InterPro" id="IPR009075">
    <property type="entry name" value="AcylCo_DH/oxidase_C"/>
</dbReference>
<dbReference type="EMBL" id="CP008947">
    <property type="protein sequence ID" value="AII07985.1"/>
    <property type="molecule type" value="Genomic_DNA"/>
</dbReference>
<dbReference type="InterPro" id="IPR009100">
    <property type="entry name" value="AcylCoA_DH/oxidase_NM_dom_sf"/>
</dbReference>
<evidence type="ECO:0000313" key="10">
    <source>
        <dbReference type="EMBL" id="AII07985.1"/>
    </source>
</evidence>
<dbReference type="InterPro" id="IPR050741">
    <property type="entry name" value="Acyl-CoA_dehydrogenase"/>
</dbReference>
<evidence type="ECO:0000259" key="7">
    <source>
        <dbReference type="Pfam" id="PF00441"/>
    </source>
</evidence>
<dbReference type="InterPro" id="IPR037069">
    <property type="entry name" value="AcylCoA_DH/ox_N_sf"/>
</dbReference>
<feature type="domain" description="Acyl-CoA dehydrogenase/oxidase N-terminal" evidence="9">
    <location>
        <begin position="9"/>
        <end position="119"/>
    </location>
</feature>
<dbReference type="InterPro" id="IPR046373">
    <property type="entry name" value="Acyl-CoA_Oxase/DH_mid-dom_sf"/>
</dbReference>
<organism evidence="10 11">
    <name type="scientific">Rhodococcus opacus</name>
    <name type="common">Nocardia opaca</name>
    <dbReference type="NCBI Taxonomy" id="37919"/>
    <lineage>
        <taxon>Bacteria</taxon>
        <taxon>Bacillati</taxon>
        <taxon>Actinomycetota</taxon>
        <taxon>Actinomycetes</taxon>
        <taxon>Mycobacteriales</taxon>
        <taxon>Nocardiaceae</taxon>
        <taxon>Rhodococcus</taxon>
    </lineage>
</organism>
<dbReference type="Pfam" id="PF02770">
    <property type="entry name" value="Acyl-CoA_dh_M"/>
    <property type="match status" value="1"/>
</dbReference>
<evidence type="ECO:0000256" key="2">
    <source>
        <dbReference type="ARBA" id="ARBA00009347"/>
    </source>
</evidence>
<dbReference type="PANTHER" id="PTHR48083:SF2">
    <property type="entry name" value="MEDIUM-CHAIN SPECIFIC ACYL-COA DEHYDROGENASE, MITOCHONDRIAL"/>
    <property type="match status" value="1"/>
</dbReference>
<dbReference type="CDD" id="cd00567">
    <property type="entry name" value="ACAD"/>
    <property type="match status" value="1"/>
</dbReference>
<dbReference type="SUPFAM" id="SSF56645">
    <property type="entry name" value="Acyl-CoA dehydrogenase NM domain-like"/>
    <property type="match status" value="1"/>
</dbReference>
<dbReference type="GO" id="GO:0003995">
    <property type="term" value="F:acyl-CoA dehydrogenase activity"/>
    <property type="evidence" value="ECO:0007669"/>
    <property type="project" value="TreeGrafter"/>
</dbReference>
<accession>A0A076EPK5</accession>
<dbReference type="InterPro" id="IPR006091">
    <property type="entry name" value="Acyl-CoA_Oxase/DH_mid-dom"/>
</dbReference>
<dbReference type="PANTHER" id="PTHR48083">
    <property type="entry name" value="MEDIUM-CHAIN SPECIFIC ACYL-COA DEHYDROGENASE, MITOCHONDRIAL-RELATED"/>
    <property type="match status" value="1"/>
</dbReference>
<dbReference type="GO" id="GO:0050660">
    <property type="term" value="F:flavin adenine dinucleotide binding"/>
    <property type="evidence" value="ECO:0007669"/>
    <property type="project" value="InterPro"/>
</dbReference>
<evidence type="ECO:0000256" key="5">
    <source>
        <dbReference type="ARBA" id="ARBA00023002"/>
    </source>
</evidence>
<dbReference type="GO" id="GO:0005737">
    <property type="term" value="C:cytoplasm"/>
    <property type="evidence" value="ECO:0007669"/>
    <property type="project" value="TreeGrafter"/>
</dbReference>
<dbReference type="GO" id="GO:0033539">
    <property type="term" value="P:fatty acid beta-oxidation using acyl-CoA dehydrogenase"/>
    <property type="evidence" value="ECO:0007669"/>
    <property type="project" value="TreeGrafter"/>
</dbReference>
<evidence type="ECO:0000313" key="11">
    <source>
        <dbReference type="Proteomes" id="UP000028488"/>
    </source>
</evidence>
<keyword evidence="3 6" id="KW-0285">Flavoprotein</keyword>
<feature type="domain" description="Acyl-CoA dehydrogenase/oxidase C-terminal" evidence="7">
    <location>
        <begin position="231"/>
        <end position="379"/>
    </location>
</feature>
<dbReference type="AlphaFoldDB" id="A0A076EPK5"/>
<dbReference type="Pfam" id="PF00441">
    <property type="entry name" value="Acyl-CoA_dh_1"/>
    <property type="match status" value="1"/>
</dbReference>
<keyword evidence="5 6" id="KW-0560">Oxidoreductase</keyword>
<name>A0A076EPK5_RHOOP</name>
<dbReference type="RefSeq" id="WP_128640854.1">
    <property type="nucleotide sequence ID" value="NZ_CP008947.1"/>
</dbReference>
<feature type="domain" description="Acyl-CoA oxidase/dehydrogenase middle" evidence="8">
    <location>
        <begin position="124"/>
        <end position="219"/>
    </location>
</feature>
<keyword evidence="4 6" id="KW-0274">FAD</keyword>
<sequence length="387" mass="41554">MTTSIHTQTEEQTHLRTAARGFLARHAPAHDVRIWDEAGSYPEQLFREIAGLGWYDVVTGGEVVEETAGLLITLCEEIGRTSSDLVALFNLNLSGLRDIHRWGTPEQQQTYGAPVLAGDARLSIAVSEPDVGSDAASVATRAEKIGDGWVLNGQKTYCEGAGLPGAVMELVARVGGGGRKRDQLGVFLVPVDHPGVEVRRMPALGRNISGIYEVFLRDVALPATAVLGEPGEGWQILKERLVLERIMISSGFLGSVAAVLDLTIQYANEREQFGKALSSYQGVTLPLAEMFVRLDAARCAVRRSADLFDAGLPCEVESTMAKFLSGQLYAESSALAMQIQGAYGYVRDHALPMHHSDGIIARVVAGPPSVQLDFVARSMGLGIGASR</sequence>
<gene>
    <name evidence="10" type="ORF">EP51_26465</name>
</gene>
<proteinExistence type="inferred from homology"/>
<reference evidence="10 11" key="1">
    <citation type="submission" date="2014-07" db="EMBL/GenBank/DDBJ databases">
        <title>Genome Sequence of Rhodococcus opacus Strain R7, a Biodegrader of Mono- and Polycyclic Aromatic Hydrocarbons.</title>
        <authorList>
            <person name="Di Gennaro P."/>
            <person name="Zampolli J."/>
            <person name="Presti I."/>
            <person name="Cappelletti M."/>
            <person name="D'Ursi P."/>
            <person name="Orro A."/>
            <person name="Mezzelani A."/>
            <person name="Milanesi L."/>
        </authorList>
    </citation>
    <scope>NUCLEOTIDE SEQUENCE [LARGE SCALE GENOMIC DNA]</scope>
    <source>
        <strain evidence="10 11">R7</strain>
    </source>
</reference>
<dbReference type="Proteomes" id="UP000028488">
    <property type="component" value="Chromosome"/>
</dbReference>
<comment type="similarity">
    <text evidence="2 6">Belongs to the acyl-CoA dehydrogenase family.</text>
</comment>